<evidence type="ECO:0000256" key="1">
    <source>
        <dbReference type="PROSITE-ProRule" id="PRU00206"/>
    </source>
</evidence>
<dbReference type="AlphaFoldDB" id="A0AA88T772"/>
<dbReference type="GO" id="GO:0051402">
    <property type="term" value="P:neuron apoptotic process"/>
    <property type="evidence" value="ECO:0007669"/>
    <property type="project" value="TreeGrafter"/>
</dbReference>
<evidence type="ECO:0000313" key="5">
    <source>
        <dbReference type="Proteomes" id="UP001187415"/>
    </source>
</evidence>
<comment type="caution">
    <text evidence="4">The sequence shown here is derived from an EMBL/GenBank/DDBJ whole genome shotgun (WGS) entry which is preliminary data.</text>
</comment>
<dbReference type="Proteomes" id="UP001187415">
    <property type="component" value="Unassembled WGS sequence"/>
</dbReference>
<keyword evidence="2" id="KW-0732">Signal</keyword>
<dbReference type="PROSITE" id="PS00652">
    <property type="entry name" value="TNFR_NGFR_1"/>
    <property type="match status" value="1"/>
</dbReference>
<feature type="signal peptide" evidence="2">
    <location>
        <begin position="1"/>
        <end position="20"/>
    </location>
</feature>
<sequence length="309" mass="32884">MPVMRVSAVLLYAVVVDISARVLTTTRPADQPSLSSHQYQHTDPNTGVQVLCNKCPAGTSVSVHCSHKAERECSPCPEGTFTRSENGVQQCHQCRAPCPAGLIEKAPCTATQDRVCTCPPNSFFSTKSGKRCKPHSLCPPGTRVKKRGTEIEDVLCKPCTKGTFSDVELSGTKCRTHTNCEAQGLVLLTPGTRVTDNVCGPPPTTLSSSSSLSISSTNSVGLAQAVLVKEPVTSLSSLLSTLTGPALEGPYSQSAAIQLKGKPEMESHSPKRPLLIQLDTPMPWTPAPPARTQLKIVTNSSHNLIQTLC</sequence>
<evidence type="ECO:0000259" key="3">
    <source>
        <dbReference type="PROSITE" id="PS50050"/>
    </source>
</evidence>
<gene>
    <name evidence="4" type="ORF">Q5P01_005307</name>
</gene>
<comment type="caution">
    <text evidence="1">Lacks conserved residue(s) required for the propagation of feature annotation.</text>
</comment>
<protein>
    <recommendedName>
        <fullName evidence="3">TNFR-Cys domain-containing protein</fullName>
    </recommendedName>
</protein>
<feature type="chain" id="PRO_5041696404" description="TNFR-Cys domain-containing protein" evidence="2">
    <location>
        <begin position="21"/>
        <end position="309"/>
    </location>
</feature>
<dbReference type="GO" id="GO:0042130">
    <property type="term" value="P:negative regulation of T cell proliferation"/>
    <property type="evidence" value="ECO:0007669"/>
    <property type="project" value="TreeGrafter"/>
</dbReference>
<dbReference type="EMBL" id="JAUPFM010000003">
    <property type="protein sequence ID" value="KAK2856572.1"/>
    <property type="molecule type" value="Genomic_DNA"/>
</dbReference>
<dbReference type="Gene3D" id="2.10.50.10">
    <property type="entry name" value="Tumor Necrosis Factor Receptor, subunit A, domain 2"/>
    <property type="match status" value="2"/>
</dbReference>
<dbReference type="FunFam" id="2.10.50.10:FF:000011">
    <property type="entry name" value="Tumor necrosis factor receptor superfamily member 21"/>
    <property type="match status" value="1"/>
</dbReference>
<dbReference type="Pfam" id="PF00020">
    <property type="entry name" value="TNFR_c6"/>
    <property type="match status" value="3"/>
</dbReference>
<dbReference type="GO" id="GO:0006959">
    <property type="term" value="P:humoral immune response"/>
    <property type="evidence" value="ECO:0007669"/>
    <property type="project" value="TreeGrafter"/>
</dbReference>
<feature type="repeat" description="TNFR-Cys" evidence="1">
    <location>
        <begin position="75"/>
        <end position="116"/>
    </location>
</feature>
<keyword evidence="1" id="KW-1015">Disulfide bond</keyword>
<dbReference type="GO" id="GO:0097252">
    <property type="term" value="P:oligodendrocyte apoptotic process"/>
    <property type="evidence" value="ECO:0007669"/>
    <property type="project" value="TreeGrafter"/>
</dbReference>
<keyword evidence="5" id="KW-1185">Reference proteome</keyword>
<feature type="disulfide bond" evidence="1">
    <location>
        <begin position="76"/>
        <end position="91"/>
    </location>
</feature>
<name>A0AA88T772_CHASR</name>
<evidence type="ECO:0000256" key="2">
    <source>
        <dbReference type="SAM" id="SignalP"/>
    </source>
</evidence>
<feature type="disulfide bond" evidence="1">
    <location>
        <begin position="98"/>
        <end position="116"/>
    </location>
</feature>
<dbReference type="GO" id="GO:0030889">
    <property type="term" value="P:negative regulation of B cell proliferation"/>
    <property type="evidence" value="ECO:0007669"/>
    <property type="project" value="TreeGrafter"/>
</dbReference>
<organism evidence="4 5">
    <name type="scientific">Channa striata</name>
    <name type="common">Snakehead murrel</name>
    <name type="synonym">Ophicephalus striatus</name>
    <dbReference type="NCBI Taxonomy" id="64152"/>
    <lineage>
        <taxon>Eukaryota</taxon>
        <taxon>Metazoa</taxon>
        <taxon>Chordata</taxon>
        <taxon>Craniata</taxon>
        <taxon>Vertebrata</taxon>
        <taxon>Euteleostomi</taxon>
        <taxon>Actinopterygii</taxon>
        <taxon>Neopterygii</taxon>
        <taxon>Teleostei</taxon>
        <taxon>Neoteleostei</taxon>
        <taxon>Acanthomorphata</taxon>
        <taxon>Anabantaria</taxon>
        <taxon>Anabantiformes</taxon>
        <taxon>Channoidei</taxon>
        <taxon>Channidae</taxon>
        <taxon>Channa</taxon>
    </lineage>
</organism>
<reference evidence="4" key="1">
    <citation type="submission" date="2023-07" db="EMBL/GenBank/DDBJ databases">
        <title>Chromosome-level Genome Assembly of Striped Snakehead (Channa striata).</title>
        <authorList>
            <person name="Liu H."/>
        </authorList>
    </citation>
    <scope>NUCLEOTIDE SEQUENCE</scope>
    <source>
        <strain evidence="4">Gz</strain>
        <tissue evidence="4">Muscle</tissue>
    </source>
</reference>
<proteinExistence type="predicted"/>
<dbReference type="PANTHER" id="PTHR46921">
    <property type="entry name" value="TUMOR NECROSIS FACTOR RECEPTOR SUPERFAMILY MEMBER 21"/>
    <property type="match status" value="1"/>
</dbReference>
<dbReference type="GO" id="GO:0002250">
    <property type="term" value="P:adaptive immune response"/>
    <property type="evidence" value="ECO:0007669"/>
    <property type="project" value="TreeGrafter"/>
</dbReference>
<dbReference type="InterPro" id="IPR022330">
    <property type="entry name" value="TNFR_21"/>
</dbReference>
<dbReference type="PANTHER" id="PTHR46921:SF1">
    <property type="entry name" value="TUMOR NECROSIS FACTOR RECEPTOR SUPERFAMILY MEMBER 21"/>
    <property type="match status" value="1"/>
</dbReference>
<dbReference type="SUPFAM" id="SSF57586">
    <property type="entry name" value="TNF receptor-like"/>
    <property type="match status" value="2"/>
</dbReference>
<dbReference type="PROSITE" id="PS50050">
    <property type="entry name" value="TNFR_NGFR_2"/>
    <property type="match status" value="1"/>
</dbReference>
<dbReference type="SMART" id="SM00208">
    <property type="entry name" value="TNFR"/>
    <property type="match status" value="4"/>
</dbReference>
<dbReference type="InterPro" id="IPR001368">
    <property type="entry name" value="TNFR/NGFR_Cys_rich_reg"/>
</dbReference>
<accession>A0AA88T772</accession>
<feature type="domain" description="TNFR-Cys" evidence="3">
    <location>
        <begin position="75"/>
        <end position="116"/>
    </location>
</feature>
<evidence type="ECO:0000313" key="4">
    <source>
        <dbReference type="EMBL" id="KAK2856572.1"/>
    </source>
</evidence>
<dbReference type="GO" id="GO:0005886">
    <property type="term" value="C:plasma membrane"/>
    <property type="evidence" value="ECO:0007669"/>
    <property type="project" value="TreeGrafter"/>
</dbReference>
<dbReference type="GO" id="GO:0031642">
    <property type="term" value="P:negative regulation of myelination"/>
    <property type="evidence" value="ECO:0007669"/>
    <property type="project" value="TreeGrafter"/>
</dbReference>